<evidence type="ECO:0000259" key="6">
    <source>
        <dbReference type="PROSITE" id="PS50240"/>
    </source>
</evidence>
<dbReference type="PROSITE" id="PS50240">
    <property type="entry name" value="TRYPSIN_DOM"/>
    <property type="match status" value="1"/>
</dbReference>
<evidence type="ECO:0000256" key="5">
    <source>
        <dbReference type="ARBA" id="ARBA00023157"/>
    </source>
</evidence>
<evidence type="ECO:0000256" key="1">
    <source>
        <dbReference type="ARBA" id="ARBA00007664"/>
    </source>
</evidence>
<evidence type="ECO:0000313" key="8">
    <source>
        <dbReference type="Proteomes" id="UP001154078"/>
    </source>
</evidence>
<dbReference type="InterPro" id="IPR001314">
    <property type="entry name" value="Peptidase_S1A"/>
</dbReference>
<evidence type="ECO:0000256" key="2">
    <source>
        <dbReference type="ARBA" id="ARBA00022670"/>
    </source>
</evidence>
<dbReference type="InterPro" id="IPR033116">
    <property type="entry name" value="TRYPSIN_SER"/>
</dbReference>
<dbReference type="PROSITE" id="PS00135">
    <property type="entry name" value="TRYPSIN_SER"/>
    <property type="match status" value="1"/>
</dbReference>
<dbReference type="PRINTS" id="PR00722">
    <property type="entry name" value="CHYMOTRYPSIN"/>
</dbReference>
<dbReference type="InterPro" id="IPR001254">
    <property type="entry name" value="Trypsin_dom"/>
</dbReference>
<dbReference type="FunFam" id="2.40.10.10:FF:000068">
    <property type="entry name" value="transmembrane protease serine 2"/>
    <property type="match status" value="1"/>
</dbReference>
<keyword evidence="2" id="KW-0645">Protease</keyword>
<protein>
    <recommendedName>
        <fullName evidence="6">Peptidase S1 domain-containing protein</fullName>
    </recommendedName>
</protein>
<dbReference type="InterPro" id="IPR009003">
    <property type="entry name" value="Peptidase_S1_PA"/>
</dbReference>
<dbReference type="EMBL" id="OV121140">
    <property type="protein sequence ID" value="CAH0564348.1"/>
    <property type="molecule type" value="Genomic_DNA"/>
</dbReference>
<organism evidence="7 8">
    <name type="scientific">Brassicogethes aeneus</name>
    <name type="common">Rape pollen beetle</name>
    <name type="synonym">Meligethes aeneus</name>
    <dbReference type="NCBI Taxonomy" id="1431903"/>
    <lineage>
        <taxon>Eukaryota</taxon>
        <taxon>Metazoa</taxon>
        <taxon>Ecdysozoa</taxon>
        <taxon>Arthropoda</taxon>
        <taxon>Hexapoda</taxon>
        <taxon>Insecta</taxon>
        <taxon>Pterygota</taxon>
        <taxon>Neoptera</taxon>
        <taxon>Endopterygota</taxon>
        <taxon>Coleoptera</taxon>
        <taxon>Polyphaga</taxon>
        <taxon>Cucujiformia</taxon>
        <taxon>Nitidulidae</taxon>
        <taxon>Meligethinae</taxon>
        <taxon>Brassicogethes</taxon>
    </lineage>
</organism>
<dbReference type="AlphaFoldDB" id="A0A9P0BK66"/>
<keyword evidence="3" id="KW-0378">Hydrolase</keyword>
<accession>A0A9P0BK66</accession>
<evidence type="ECO:0000313" key="7">
    <source>
        <dbReference type="EMBL" id="CAH0564348.1"/>
    </source>
</evidence>
<keyword evidence="4" id="KW-0720">Serine protease</keyword>
<dbReference type="PANTHER" id="PTHR24276">
    <property type="entry name" value="POLYSERASE-RELATED"/>
    <property type="match status" value="1"/>
</dbReference>
<evidence type="ECO:0000256" key="4">
    <source>
        <dbReference type="ARBA" id="ARBA00022825"/>
    </source>
</evidence>
<name>A0A9P0BK66_BRAAE</name>
<keyword evidence="8" id="KW-1185">Reference proteome</keyword>
<proteinExistence type="inferred from homology"/>
<sequence>MTVVQREGSVGQSTLCINAANYPTNDRISKGAVEGAKQLTSVIRNYIKVAGTLHTVLSAVDEMLKYLCFCILICIVKSGREEYSTRSNVAMSRIIHGDVTDIEDHPHQVALIARKQSRSKIICGGALVKPRVVFTAAHCTHVIPHARPRENLSVLIGANSLNDPRGTEHKIQKVIKHPAFGYNNFDHDFSVVLLKKPVEYTERVQNIPISLHDHMEGTRATASGYGLTEYGFPSKNLRSVDLSIERHSKCQNYFPKAFHPKITKNHVCVKPDRKTTYYGDSGGPLTVNGKLVGLVSFGRTVSGDKKTTVFTRVRNFLDFADSVIPAEFHDNR</sequence>
<dbReference type="Gene3D" id="2.40.10.10">
    <property type="entry name" value="Trypsin-like serine proteases"/>
    <property type="match status" value="1"/>
</dbReference>
<dbReference type="OrthoDB" id="6704066at2759"/>
<dbReference type="Proteomes" id="UP001154078">
    <property type="component" value="Chromosome 9"/>
</dbReference>
<dbReference type="PANTHER" id="PTHR24276:SF91">
    <property type="entry name" value="AT26814P-RELATED"/>
    <property type="match status" value="1"/>
</dbReference>
<feature type="domain" description="Peptidase S1" evidence="6">
    <location>
        <begin position="94"/>
        <end position="325"/>
    </location>
</feature>
<dbReference type="InterPro" id="IPR043504">
    <property type="entry name" value="Peptidase_S1_PA_chymotrypsin"/>
</dbReference>
<comment type="similarity">
    <text evidence="1">Belongs to the peptidase S1 family.</text>
</comment>
<dbReference type="Pfam" id="PF00089">
    <property type="entry name" value="Trypsin"/>
    <property type="match status" value="1"/>
</dbReference>
<gene>
    <name evidence="7" type="ORF">MELIAE_LOCUS12928</name>
</gene>
<reference evidence="7" key="1">
    <citation type="submission" date="2021-12" db="EMBL/GenBank/DDBJ databases">
        <authorList>
            <person name="King R."/>
        </authorList>
    </citation>
    <scope>NUCLEOTIDE SEQUENCE</scope>
</reference>
<dbReference type="InterPro" id="IPR050430">
    <property type="entry name" value="Peptidase_S1"/>
</dbReference>
<dbReference type="SMART" id="SM00020">
    <property type="entry name" value="Tryp_SPc"/>
    <property type="match status" value="1"/>
</dbReference>
<keyword evidence="5" id="KW-1015">Disulfide bond</keyword>
<dbReference type="GO" id="GO:0004252">
    <property type="term" value="F:serine-type endopeptidase activity"/>
    <property type="evidence" value="ECO:0007669"/>
    <property type="project" value="InterPro"/>
</dbReference>
<dbReference type="CDD" id="cd00190">
    <property type="entry name" value="Tryp_SPc"/>
    <property type="match status" value="1"/>
</dbReference>
<evidence type="ECO:0000256" key="3">
    <source>
        <dbReference type="ARBA" id="ARBA00022801"/>
    </source>
</evidence>
<dbReference type="SUPFAM" id="SSF50494">
    <property type="entry name" value="Trypsin-like serine proteases"/>
    <property type="match status" value="1"/>
</dbReference>
<dbReference type="GO" id="GO:0006508">
    <property type="term" value="P:proteolysis"/>
    <property type="evidence" value="ECO:0007669"/>
    <property type="project" value="UniProtKB-KW"/>
</dbReference>